<reference evidence="2 3" key="1">
    <citation type="submission" date="2017-05" db="EMBL/GenBank/DDBJ databases">
        <title>Virgibacillus sp. AK90 isolated from a saltern of Kakinada, India.</title>
        <authorList>
            <person name="Gupta V."/>
            <person name="Sidhu C."/>
            <person name="Korpole S."/>
            <person name="Pinnaka A.K."/>
        </authorList>
    </citation>
    <scope>NUCLEOTIDE SEQUENCE [LARGE SCALE GENOMIC DNA]</scope>
    <source>
        <strain evidence="2 3">AK90</strain>
    </source>
</reference>
<dbReference type="Pfam" id="PF01797">
    <property type="entry name" value="Y1_Tnp"/>
    <property type="match status" value="1"/>
</dbReference>
<protein>
    <submittedName>
        <fullName evidence="2">IS200/IS605 family transposase</fullName>
    </submittedName>
</protein>
<name>A0A3E0WJ53_9BACI</name>
<dbReference type="Gene3D" id="3.30.70.1290">
    <property type="entry name" value="Transposase IS200-like"/>
    <property type="match status" value="1"/>
</dbReference>
<feature type="non-terminal residue" evidence="2">
    <location>
        <position position="1"/>
    </location>
</feature>
<evidence type="ECO:0000313" key="2">
    <source>
        <dbReference type="EMBL" id="RFA32479.1"/>
    </source>
</evidence>
<dbReference type="Proteomes" id="UP000256488">
    <property type="component" value="Unassembled WGS sequence"/>
</dbReference>
<accession>A0A3E0WJ53</accession>
<dbReference type="GO" id="GO:0004803">
    <property type="term" value="F:transposase activity"/>
    <property type="evidence" value="ECO:0007669"/>
    <property type="project" value="InterPro"/>
</dbReference>
<dbReference type="InterPro" id="IPR036515">
    <property type="entry name" value="Transposase_17_sf"/>
</dbReference>
<dbReference type="SUPFAM" id="SSF143422">
    <property type="entry name" value="Transposase IS200-like"/>
    <property type="match status" value="1"/>
</dbReference>
<organism evidence="2 3">
    <name type="scientific">Virgibacillus dokdonensis</name>
    <dbReference type="NCBI Taxonomy" id="302167"/>
    <lineage>
        <taxon>Bacteria</taxon>
        <taxon>Bacillati</taxon>
        <taxon>Bacillota</taxon>
        <taxon>Bacilli</taxon>
        <taxon>Bacillales</taxon>
        <taxon>Bacillaceae</taxon>
        <taxon>Virgibacillus</taxon>
    </lineage>
</organism>
<comment type="caution">
    <text evidence="2">The sequence shown here is derived from an EMBL/GenBank/DDBJ whole genome shotgun (WGS) entry which is preliminary data.</text>
</comment>
<dbReference type="GO" id="GO:0006313">
    <property type="term" value="P:DNA transposition"/>
    <property type="evidence" value="ECO:0007669"/>
    <property type="project" value="InterPro"/>
</dbReference>
<proteinExistence type="predicted"/>
<dbReference type="RefSeq" id="WP_181917327.1">
    <property type="nucleotide sequence ID" value="NZ_NFZX01000062.1"/>
</dbReference>
<feature type="domain" description="Transposase IS200-like" evidence="1">
    <location>
        <begin position="1"/>
        <end position="25"/>
    </location>
</feature>
<evidence type="ECO:0000259" key="1">
    <source>
        <dbReference type="Pfam" id="PF01797"/>
    </source>
</evidence>
<dbReference type="InterPro" id="IPR002686">
    <property type="entry name" value="Transposase_17"/>
</dbReference>
<gene>
    <name evidence="2" type="ORF">CAI16_17805</name>
</gene>
<sequence length="38" mass="4499">WARGYFCATVGTVTEEIIRNYIANQFNEGKDEKFRIEE</sequence>
<dbReference type="AlphaFoldDB" id="A0A3E0WJ53"/>
<dbReference type="EMBL" id="NFZX01000062">
    <property type="protein sequence ID" value="RFA32479.1"/>
    <property type="molecule type" value="Genomic_DNA"/>
</dbReference>
<dbReference type="GO" id="GO:0003677">
    <property type="term" value="F:DNA binding"/>
    <property type="evidence" value="ECO:0007669"/>
    <property type="project" value="InterPro"/>
</dbReference>
<evidence type="ECO:0000313" key="3">
    <source>
        <dbReference type="Proteomes" id="UP000256488"/>
    </source>
</evidence>